<sequence length="328" mass="37108">MGDMPCWIGFTLRTNRRPPYSSSGVDCAGSREEEGQGSAARQLVLPSPLRYMTPLPSLATRSSSPEHQSSTALGDRPERSRNAKAQARHRAKRKAYIEQLEQTVTKLQYALAYTPEQIAALPPPLMRIRELEDKVGALVRENEDLRRQLEQRNAELRPDIVRQPVHRASFDDRHSDRDIKRRRTIDHNMGDVYIEPSTHQLPTPPPPLTIPPLSNQYQRHERTPSMLPSYATHYSMAETPSDTTSSASSPSTQSFSPISEHYSNSLHHRPSSSSSNHTVLPSFSNAVGQYSDLVKIEEDAYIQHHGMPQPNTYYTPTLPPVQHLAHWR</sequence>
<dbReference type="InterPro" id="IPR004827">
    <property type="entry name" value="bZIP"/>
</dbReference>
<evidence type="ECO:0000256" key="2">
    <source>
        <dbReference type="SAM" id="MobiDB-lite"/>
    </source>
</evidence>
<dbReference type="PROSITE" id="PS00036">
    <property type="entry name" value="BZIP_BASIC"/>
    <property type="match status" value="1"/>
</dbReference>
<keyword evidence="5" id="KW-1185">Reference proteome</keyword>
<dbReference type="CDD" id="cd14688">
    <property type="entry name" value="bZIP_YAP"/>
    <property type="match status" value="1"/>
</dbReference>
<feature type="coiled-coil region" evidence="1">
    <location>
        <begin position="128"/>
        <end position="155"/>
    </location>
</feature>
<proteinExistence type="predicted"/>
<evidence type="ECO:0000256" key="1">
    <source>
        <dbReference type="SAM" id="Coils"/>
    </source>
</evidence>
<feature type="compositionally biased region" description="Polar residues" evidence="2">
    <location>
        <begin position="59"/>
        <end position="72"/>
    </location>
</feature>
<feature type="region of interest" description="Disordered" evidence="2">
    <location>
        <begin position="196"/>
        <end position="221"/>
    </location>
</feature>
<feature type="region of interest" description="Disordered" evidence="2">
    <location>
        <begin position="236"/>
        <end position="277"/>
    </location>
</feature>
<accession>A0ABP1DT04</accession>
<reference evidence="5" key="1">
    <citation type="submission" date="2024-04" db="EMBL/GenBank/DDBJ databases">
        <authorList>
            <person name="Shaw F."/>
            <person name="Minotto A."/>
        </authorList>
    </citation>
    <scope>NUCLEOTIDE SEQUENCE [LARGE SCALE GENOMIC DNA]</scope>
</reference>
<feature type="compositionally biased region" description="Low complexity" evidence="2">
    <location>
        <begin position="239"/>
        <end position="277"/>
    </location>
</feature>
<keyword evidence="1" id="KW-0175">Coiled coil</keyword>
<evidence type="ECO:0000313" key="4">
    <source>
        <dbReference type="EMBL" id="CAL1709749.1"/>
    </source>
</evidence>
<protein>
    <recommendedName>
        <fullName evidence="3">BZIP domain-containing protein</fullName>
    </recommendedName>
</protein>
<dbReference type="Proteomes" id="UP001497453">
    <property type="component" value="Chromosome 5"/>
</dbReference>
<organism evidence="4 5">
    <name type="scientific">Somion occarium</name>
    <dbReference type="NCBI Taxonomy" id="3059160"/>
    <lineage>
        <taxon>Eukaryota</taxon>
        <taxon>Fungi</taxon>
        <taxon>Dikarya</taxon>
        <taxon>Basidiomycota</taxon>
        <taxon>Agaricomycotina</taxon>
        <taxon>Agaricomycetes</taxon>
        <taxon>Polyporales</taxon>
        <taxon>Cerrenaceae</taxon>
        <taxon>Somion</taxon>
    </lineage>
</organism>
<evidence type="ECO:0000259" key="3">
    <source>
        <dbReference type="PROSITE" id="PS00036"/>
    </source>
</evidence>
<feature type="domain" description="BZIP" evidence="3">
    <location>
        <begin position="79"/>
        <end position="92"/>
    </location>
</feature>
<feature type="region of interest" description="Disordered" evidence="2">
    <location>
        <begin position="16"/>
        <end position="91"/>
    </location>
</feature>
<name>A0ABP1DT04_9APHY</name>
<evidence type="ECO:0000313" key="5">
    <source>
        <dbReference type="Proteomes" id="UP001497453"/>
    </source>
</evidence>
<dbReference type="EMBL" id="OZ037948">
    <property type="protein sequence ID" value="CAL1709749.1"/>
    <property type="molecule type" value="Genomic_DNA"/>
</dbReference>
<gene>
    <name evidence="4" type="ORF">GFSPODELE1_LOCUS7489</name>
</gene>